<keyword evidence="3" id="KW-1185">Reference proteome</keyword>
<name>A0ABT7JD23_9DEIO</name>
<evidence type="ECO:0000313" key="3">
    <source>
        <dbReference type="Proteomes" id="UP001302059"/>
    </source>
</evidence>
<protein>
    <submittedName>
        <fullName evidence="2">Uncharacterized protein</fullName>
    </submittedName>
</protein>
<reference evidence="2 3" key="1">
    <citation type="submission" date="2023-05" db="EMBL/GenBank/DDBJ databases">
        <authorList>
            <person name="Gao F."/>
        </authorList>
    </citation>
    <scope>NUCLEOTIDE SEQUENCE [LARGE SCALE GENOMIC DNA]</scope>
    <source>
        <strain evidence="2 3">MIMF12</strain>
    </source>
</reference>
<dbReference type="RefSeq" id="WP_285520987.1">
    <property type="nucleotide sequence ID" value="NZ_JASNGB010000008.1"/>
</dbReference>
<evidence type="ECO:0000313" key="2">
    <source>
        <dbReference type="EMBL" id="MDL2342958.1"/>
    </source>
</evidence>
<dbReference type="Proteomes" id="UP001302059">
    <property type="component" value="Unassembled WGS sequence"/>
</dbReference>
<keyword evidence="1" id="KW-0472">Membrane</keyword>
<sequence>MRRRLPILAALLWALLTFGPLLGVLIASVVAGAFGCRLDEAGSYPCVVAGVDVGGLLSTLFVMGWLMLLTLPLGAALGAAGLVVWLAARRRLGQRR</sequence>
<evidence type="ECO:0000256" key="1">
    <source>
        <dbReference type="SAM" id="Phobius"/>
    </source>
</evidence>
<accession>A0ABT7JD23</accession>
<comment type="caution">
    <text evidence="2">The sequence shown here is derived from an EMBL/GenBank/DDBJ whole genome shotgun (WGS) entry which is preliminary data.</text>
</comment>
<organism evidence="2 3">
    <name type="scientific">Deinococcus rhizophilus</name>
    <dbReference type="NCBI Taxonomy" id="3049544"/>
    <lineage>
        <taxon>Bacteria</taxon>
        <taxon>Thermotogati</taxon>
        <taxon>Deinococcota</taxon>
        <taxon>Deinococci</taxon>
        <taxon>Deinococcales</taxon>
        <taxon>Deinococcaceae</taxon>
        <taxon>Deinococcus</taxon>
    </lineage>
</organism>
<feature type="transmembrane region" description="Helical" evidence="1">
    <location>
        <begin position="56"/>
        <end position="88"/>
    </location>
</feature>
<proteinExistence type="predicted"/>
<keyword evidence="1" id="KW-0812">Transmembrane</keyword>
<gene>
    <name evidence="2" type="ORF">QOL99_02215</name>
</gene>
<keyword evidence="1" id="KW-1133">Transmembrane helix</keyword>
<dbReference type="EMBL" id="JASNGB010000008">
    <property type="protein sequence ID" value="MDL2342958.1"/>
    <property type="molecule type" value="Genomic_DNA"/>
</dbReference>